<name>A0A3N4M0K4_9PEZI</name>
<sequence length="61" mass="6730">MTCAPVSSEAHGEPKLSFAVQETPLSIALRFALSEIFVLFFYVLGTFLPEQSVSRPVREQG</sequence>
<evidence type="ECO:0000313" key="2">
    <source>
        <dbReference type="EMBL" id="RPB28557.1"/>
    </source>
</evidence>
<reference evidence="2 3" key="1">
    <citation type="journal article" date="2018" name="Nat. Ecol. Evol.">
        <title>Pezizomycetes genomes reveal the molecular basis of ectomycorrhizal truffle lifestyle.</title>
        <authorList>
            <person name="Murat C."/>
            <person name="Payen T."/>
            <person name="Noel B."/>
            <person name="Kuo A."/>
            <person name="Morin E."/>
            <person name="Chen J."/>
            <person name="Kohler A."/>
            <person name="Krizsan K."/>
            <person name="Balestrini R."/>
            <person name="Da Silva C."/>
            <person name="Montanini B."/>
            <person name="Hainaut M."/>
            <person name="Levati E."/>
            <person name="Barry K.W."/>
            <person name="Belfiori B."/>
            <person name="Cichocki N."/>
            <person name="Clum A."/>
            <person name="Dockter R.B."/>
            <person name="Fauchery L."/>
            <person name="Guy J."/>
            <person name="Iotti M."/>
            <person name="Le Tacon F."/>
            <person name="Lindquist E.A."/>
            <person name="Lipzen A."/>
            <person name="Malagnac F."/>
            <person name="Mello A."/>
            <person name="Molinier V."/>
            <person name="Miyauchi S."/>
            <person name="Poulain J."/>
            <person name="Riccioni C."/>
            <person name="Rubini A."/>
            <person name="Sitrit Y."/>
            <person name="Splivallo R."/>
            <person name="Traeger S."/>
            <person name="Wang M."/>
            <person name="Zifcakova L."/>
            <person name="Wipf D."/>
            <person name="Zambonelli A."/>
            <person name="Paolocci F."/>
            <person name="Nowrousian M."/>
            <person name="Ottonello S."/>
            <person name="Baldrian P."/>
            <person name="Spatafora J.W."/>
            <person name="Henrissat B."/>
            <person name="Nagy L.G."/>
            <person name="Aury J.M."/>
            <person name="Wincker P."/>
            <person name="Grigoriev I.V."/>
            <person name="Bonfante P."/>
            <person name="Martin F.M."/>
        </authorList>
    </citation>
    <scope>NUCLEOTIDE SEQUENCE [LARGE SCALE GENOMIC DNA]</scope>
    <source>
        <strain evidence="2 3">ATCC MYA-4762</strain>
    </source>
</reference>
<dbReference type="InParanoid" id="A0A3N4M0K4"/>
<gene>
    <name evidence="2" type="ORF">L211DRAFT_833528</name>
</gene>
<keyword evidence="1" id="KW-0472">Membrane</keyword>
<evidence type="ECO:0000256" key="1">
    <source>
        <dbReference type="SAM" id="Phobius"/>
    </source>
</evidence>
<keyword evidence="1" id="KW-0812">Transmembrane</keyword>
<organism evidence="2 3">
    <name type="scientific">Terfezia boudieri ATCC MYA-4762</name>
    <dbReference type="NCBI Taxonomy" id="1051890"/>
    <lineage>
        <taxon>Eukaryota</taxon>
        <taxon>Fungi</taxon>
        <taxon>Dikarya</taxon>
        <taxon>Ascomycota</taxon>
        <taxon>Pezizomycotina</taxon>
        <taxon>Pezizomycetes</taxon>
        <taxon>Pezizales</taxon>
        <taxon>Pezizaceae</taxon>
        <taxon>Terfezia</taxon>
    </lineage>
</organism>
<dbReference type="AlphaFoldDB" id="A0A3N4M0K4"/>
<dbReference type="EMBL" id="ML121529">
    <property type="protein sequence ID" value="RPB28557.1"/>
    <property type="molecule type" value="Genomic_DNA"/>
</dbReference>
<feature type="transmembrane region" description="Helical" evidence="1">
    <location>
        <begin position="27"/>
        <end position="48"/>
    </location>
</feature>
<accession>A0A3N4M0K4</accession>
<keyword evidence="3" id="KW-1185">Reference proteome</keyword>
<evidence type="ECO:0000313" key="3">
    <source>
        <dbReference type="Proteomes" id="UP000267821"/>
    </source>
</evidence>
<dbReference type="Proteomes" id="UP000267821">
    <property type="component" value="Unassembled WGS sequence"/>
</dbReference>
<proteinExistence type="predicted"/>
<protein>
    <submittedName>
        <fullName evidence="2">Uncharacterized protein</fullName>
    </submittedName>
</protein>
<keyword evidence="1" id="KW-1133">Transmembrane helix</keyword>